<name>A0A9Q5VLD1_PISSA</name>
<keyword evidence="3" id="KW-1185">Reference proteome</keyword>
<feature type="region of interest" description="Disordered" evidence="1">
    <location>
        <begin position="1"/>
        <end position="141"/>
    </location>
</feature>
<proteinExistence type="predicted"/>
<dbReference type="EMBL" id="CP038908">
    <property type="protein sequence ID" value="QGO06241.1"/>
    <property type="molecule type" value="Genomic_DNA"/>
</dbReference>
<dbReference type="AlphaFoldDB" id="A0A9Q5VLD1"/>
<dbReference type="RefSeq" id="WP_016209950.1">
    <property type="nucleotide sequence ID" value="NZ_CP012413.1"/>
</dbReference>
<evidence type="ECO:0000313" key="3">
    <source>
        <dbReference type="Proteomes" id="UP000422232"/>
    </source>
</evidence>
<feature type="compositionally biased region" description="Basic and acidic residues" evidence="1">
    <location>
        <begin position="117"/>
        <end position="141"/>
    </location>
</feature>
<dbReference type="Proteomes" id="UP000422232">
    <property type="component" value="Chromosome"/>
</dbReference>
<dbReference type="GeneID" id="66741210"/>
<feature type="region of interest" description="Disordered" evidence="1">
    <location>
        <begin position="215"/>
        <end position="263"/>
    </location>
</feature>
<feature type="compositionally biased region" description="Basic and acidic residues" evidence="1">
    <location>
        <begin position="247"/>
        <end position="263"/>
    </location>
</feature>
<evidence type="ECO:0000313" key="2">
    <source>
        <dbReference type="EMBL" id="QGO06241.1"/>
    </source>
</evidence>
<sequence>MPVPGNLDTNRLGQQQEEFEMVDGQPVSVPVQGLGAQAGDDGSELEDLPAQDQDQAEVAGDQEQVAATAAADKEREEKEKEEKKKRLTEMRDELGKTHEDMGKQPERGRSISKQHRDKGNELTQRMEKLSNTDPKNVTDEEKAEFISELKALGREANQLAMSDKEKVPLRAGFLGTFISLIQKFVAWNREDNVDFQLEAIKDRAEELKKKFDSELSEYNTAGAEGPKPGGTGPKCVDDEDDDDEDDDKKRRQKLEEVAKELAM</sequence>
<evidence type="ECO:0000256" key="1">
    <source>
        <dbReference type="SAM" id="MobiDB-lite"/>
    </source>
</evidence>
<organism evidence="2 3">
    <name type="scientific">Piscirickettsia salmonis</name>
    <dbReference type="NCBI Taxonomy" id="1238"/>
    <lineage>
        <taxon>Bacteria</taxon>
        <taxon>Pseudomonadati</taxon>
        <taxon>Pseudomonadota</taxon>
        <taxon>Gammaproteobacteria</taxon>
        <taxon>Thiotrichales</taxon>
        <taxon>Piscirickettsiaceae</taxon>
        <taxon>Piscirickettsia</taxon>
    </lineage>
</organism>
<feature type="compositionally biased region" description="Polar residues" evidence="1">
    <location>
        <begin position="7"/>
        <end position="16"/>
    </location>
</feature>
<accession>A0A9Q5VLD1</accession>
<feature type="compositionally biased region" description="Acidic residues" evidence="1">
    <location>
        <begin position="237"/>
        <end position="246"/>
    </location>
</feature>
<reference evidence="2 3" key="1">
    <citation type="submission" date="2019-04" db="EMBL/GenBank/DDBJ databases">
        <title>Complete genome sequencing of Piscirickettsia salmonis strain Psal-009.</title>
        <authorList>
            <person name="Schober I."/>
            <person name="Bunk B."/>
            <person name="Sproer C."/>
            <person name="Carril G.P."/>
            <person name="Riedel T."/>
            <person name="Flores-Herrera P.A."/>
            <person name="Nourdin-Galindo G."/>
            <person name="Marshall S.H."/>
            <person name="Overmann J."/>
        </authorList>
    </citation>
    <scope>NUCLEOTIDE SEQUENCE [LARGE SCALE GENOMIC DNA]</scope>
    <source>
        <strain evidence="2 3">Psal-009</strain>
    </source>
</reference>
<gene>
    <name evidence="2" type="ORF">Psal009_02149</name>
</gene>
<feature type="compositionally biased region" description="Basic and acidic residues" evidence="1">
    <location>
        <begin position="71"/>
        <end position="109"/>
    </location>
</feature>
<protein>
    <submittedName>
        <fullName evidence="2">Uncharacterized protein</fullName>
    </submittedName>
</protein>